<name>A0ABM8IZQ5_9CREN</name>
<gene>
    <name evidence="2" type="ORF">PABY_13650</name>
</gene>
<keyword evidence="3" id="KW-1185">Reference proteome</keyword>
<evidence type="ECO:0000259" key="1">
    <source>
        <dbReference type="Pfam" id="PF01909"/>
    </source>
</evidence>
<dbReference type="Proteomes" id="UP001341135">
    <property type="component" value="Chromosome"/>
</dbReference>
<evidence type="ECO:0000313" key="3">
    <source>
        <dbReference type="Proteomes" id="UP001341135"/>
    </source>
</evidence>
<dbReference type="Pfam" id="PF01909">
    <property type="entry name" value="NTP_transf_2"/>
    <property type="match status" value="1"/>
</dbReference>
<feature type="domain" description="Polymerase nucleotidyl transferase" evidence="1">
    <location>
        <begin position="74"/>
        <end position="131"/>
    </location>
</feature>
<protein>
    <recommendedName>
        <fullName evidence="1">Polymerase nucleotidyl transferase domain-containing protein</fullName>
    </recommendedName>
</protein>
<organism evidence="2 3">
    <name type="scientific">Pyrodictium abyssi</name>
    <dbReference type="NCBI Taxonomy" id="54256"/>
    <lineage>
        <taxon>Archaea</taxon>
        <taxon>Thermoproteota</taxon>
        <taxon>Thermoprotei</taxon>
        <taxon>Desulfurococcales</taxon>
        <taxon>Pyrodictiaceae</taxon>
        <taxon>Pyrodictium</taxon>
    </lineage>
</organism>
<dbReference type="Gene3D" id="3.30.460.10">
    <property type="entry name" value="Beta Polymerase, domain 2"/>
    <property type="match status" value="1"/>
</dbReference>
<evidence type="ECO:0000313" key="2">
    <source>
        <dbReference type="EMBL" id="BES81798.1"/>
    </source>
</evidence>
<accession>A0ABM8IZQ5</accession>
<proteinExistence type="predicted"/>
<dbReference type="EMBL" id="AP028907">
    <property type="protein sequence ID" value="BES81798.1"/>
    <property type="molecule type" value="Genomic_DNA"/>
</dbReference>
<reference evidence="2 3" key="1">
    <citation type="submission" date="2023-09" db="EMBL/GenBank/DDBJ databases">
        <title>Pyrofollis japonicus gen. nov. sp. nov., a novel member of the family Pyrodictiaceae isolated from the Iheya North hydrothermal field.</title>
        <authorList>
            <person name="Miyazaki U."/>
            <person name="Sanari M."/>
            <person name="Tame A."/>
            <person name="Kitajima M."/>
            <person name="Okamoto A."/>
            <person name="Sawayama S."/>
            <person name="Miyazaki J."/>
            <person name="Takai K."/>
            <person name="Nakagawa S."/>
        </authorList>
    </citation>
    <scope>NUCLEOTIDE SEQUENCE [LARGE SCALE GENOMIC DNA]</scope>
    <source>
        <strain evidence="2 3">AV2</strain>
    </source>
</reference>
<dbReference type="SUPFAM" id="SSF81301">
    <property type="entry name" value="Nucleotidyltransferase"/>
    <property type="match status" value="1"/>
</dbReference>
<dbReference type="CDD" id="cd05403">
    <property type="entry name" value="NT_KNTase_like"/>
    <property type="match status" value="1"/>
</dbReference>
<dbReference type="InterPro" id="IPR002934">
    <property type="entry name" value="Polymerase_NTP_transf_dom"/>
</dbReference>
<sequence length="183" mass="19929">MSRLLRGAKGIGEEFGGLMAIRGARGFVLIGCGGHLVRCGRRAPGLLCGGRMVGCRKLLRVVRRVVEGFGLGPGGYVVVFGSAAEGRCSGLSDVDLAVRGFSPVEAGRLAEAVEAETGRRVEVVLVERASLPLLYEALVRGAFVGGDYQAFVEDRWRALVEWLDYREAYEEMHRSYRRRVLAV</sequence>
<dbReference type="InterPro" id="IPR043519">
    <property type="entry name" value="NT_sf"/>
</dbReference>